<keyword evidence="2 11" id="KW-0812">Transmembrane</keyword>
<keyword evidence="6" id="KW-0325">Glycoprotein</keyword>
<keyword evidence="5 11" id="KW-0472">Membrane</keyword>
<evidence type="ECO:0000313" key="14">
    <source>
        <dbReference type="Proteomes" id="UP000016935"/>
    </source>
</evidence>
<dbReference type="GeneID" id="19397066"/>
<dbReference type="InterPro" id="IPR051008">
    <property type="entry name" value="Telomere_Capping_Maintenance"/>
</dbReference>
<dbReference type="PANTHER" id="PTHR35518:SF2">
    <property type="entry name" value="MAINTENANCE OF TELOMERE CAPPING PROTEIN 6"/>
    <property type="match status" value="1"/>
</dbReference>
<evidence type="ECO:0000256" key="8">
    <source>
        <dbReference type="ARBA" id="ARBA00038159"/>
    </source>
</evidence>
<feature type="domain" description="MTC6 partial TIM-barrel" evidence="12">
    <location>
        <begin position="25"/>
        <end position="442"/>
    </location>
</feature>
<dbReference type="eggNOG" id="ENOG502QVFP">
    <property type="taxonomic scope" value="Eukaryota"/>
</dbReference>
<dbReference type="STRING" id="671987.R0KID8"/>
<evidence type="ECO:0000256" key="6">
    <source>
        <dbReference type="ARBA" id="ARBA00023180"/>
    </source>
</evidence>
<protein>
    <recommendedName>
        <fullName evidence="9">Maintenance of telomere capping protein 6</fullName>
    </recommendedName>
</protein>
<organism evidence="13 14">
    <name type="scientific">Exserohilum turcicum (strain 28A)</name>
    <name type="common">Northern leaf blight fungus</name>
    <name type="synonym">Setosphaeria turcica</name>
    <dbReference type="NCBI Taxonomy" id="671987"/>
    <lineage>
        <taxon>Eukaryota</taxon>
        <taxon>Fungi</taxon>
        <taxon>Dikarya</taxon>
        <taxon>Ascomycota</taxon>
        <taxon>Pezizomycotina</taxon>
        <taxon>Dothideomycetes</taxon>
        <taxon>Pleosporomycetidae</taxon>
        <taxon>Pleosporales</taxon>
        <taxon>Pleosporineae</taxon>
        <taxon>Pleosporaceae</taxon>
        <taxon>Exserohilum</taxon>
    </lineage>
</organism>
<dbReference type="AlphaFoldDB" id="R0KID8"/>
<evidence type="ECO:0000256" key="7">
    <source>
        <dbReference type="ARBA" id="ARBA00037703"/>
    </source>
</evidence>
<evidence type="ECO:0000256" key="5">
    <source>
        <dbReference type="ARBA" id="ARBA00023136"/>
    </source>
</evidence>
<dbReference type="Proteomes" id="UP000016935">
    <property type="component" value="Unassembled WGS sequence"/>
</dbReference>
<keyword evidence="3" id="KW-0732">Signal</keyword>
<evidence type="ECO:0000256" key="1">
    <source>
        <dbReference type="ARBA" id="ARBA00004479"/>
    </source>
</evidence>
<gene>
    <name evidence="13" type="ORF">SETTUDRAFT_150443</name>
</gene>
<evidence type="ECO:0000259" key="12">
    <source>
        <dbReference type="Pfam" id="PF25506"/>
    </source>
</evidence>
<dbReference type="HOGENOM" id="CLU_033723_0_0_1"/>
<dbReference type="EMBL" id="KB908570">
    <property type="protein sequence ID" value="EOA87812.1"/>
    <property type="molecule type" value="Genomic_DNA"/>
</dbReference>
<comment type="similarity">
    <text evidence="8">Belongs to the MTC6 family.</text>
</comment>
<dbReference type="InterPro" id="IPR057530">
    <property type="entry name" value="TIM-barrel_MTC6"/>
</dbReference>
<feature type="compositionally biased region" description="Low complexity" evidence="10">
    <location>
        <begin position="158"/>
        <end position="180"/>
    </location>
</feature>
<reference evidence="13 14" key="2">
    <citation type="journal article" date="2013" name="PLoS Genet.">
        <title>Comparative genome structure, secondary metabolite, and effector coding capacity across Cochliobolus pathogens.</title>
        <authorList>
            <person name="Condon B.J."/>
            <person name="Leng Y."/>
            <person name="Wu D."/>
            <person name="Bushley K.E."/>
            <person name="Ohm R.A."/>
            <person name="Otillar R."/>
            <person name="Martin J."/>
            <person name="Schackwitz W."/>
            <person name="Grimwood J."/>
            <person name="MohdZainudin N."/>
            <person name="Xue C."/>
            <person name="Wang R."/>
            <person name="Manning V.A."/>
            <person name="Dhillon B."/>
            <person name="Tu Z.J."/>
            <person name="Steffenson B.J."/>
            <person name="Salamov A."/>
            <person name="Sun H."/>
            <person name="Lowry S."/>
            <person name="LaButti K."/>
            <person name="Han J."/>
            <person name="Copeland A."/>
            <person name="Lindquist E."/>
            <person name="Barry K."/>
            <person name="Schmutz J."/>
            <person name="Baker S.E."/>
            <person name="Ciuffetti L.M."/>
            <person name="Grigoriev I.V."/>
            <person name="Zhong S."/>
            <person name="Turgeon B.G."/>
        </authorList>
    </citation>
    <scope>NUCLEOTIDE SEQUENCE [LARGE SCALE GENOMIC DNA]</scope>
    <source>
        <strain evidence="14">28A</strain>
    </source>
</reference>
<dbReference type="RefSeq" id="XP_008024678.1">
    <property type="nucleotide sequence ID" value="XM_008026487.1"/>
</dbReference>
<dbReference type="Pfam" id="PF25506">
    <property type="entry name" value="TIM-barrel_MTC6"/>
    <property type="match status" value="1"/>
</dbReference>
<reference evidence="13 14" key="1">
    <citation type="journal article" date="2012" name="PLoS Pathog.">
        <title>Diverse lifestyles and strategies of plant pathogenesis encoded in the genomes of eighteen Dothideomycetes fungi.</title>
        <authorList>
            <person name="Ohm R.A."/>
            <person name="Feau N."/>
            <person name="Henrissat B."/>
            <person name="Schoch C.L."/>
            <person name="Horwitz B.A."/>
            <person name="Barry K.W."/>
            <person name="Condon B.J."/>
            <person name="Copeland A.C."/>
            <person name="Dhillon B."/>
            <person name="Glaser F."/>
            <person name="Hesse C.N."/>
            <person name="Kosti I."/>
            <person name="LaButti K."/>
            <person name="Lindquist E.A."/>
            <person name="Lucas S."/>
            <person name="Salamov A.A."/>
            <person name="Bradshaw R.E."/>
            <person name="Ciuffetti L."/>
            <person name="Hamelin R.C."/>
            <person name="Kema G.H.J."/>
            <person name="Lawrence C."/>
            <person name="Scott J.A."/>
            <person name="Spatafora J.W."/>
            <person name="Turgeon B.G."/>
            <person name="de Wit P.J.G.M."/>
            <person name="Zhong S."/>
            <person name="Goodwin S.B."/>
            <person name="Grigoriev I.V."/>
        </authorList>
    </citation>
    <scope>NUCLEOTIDE SEQUENCE [LARGE SCALE GENOMIC DNA]</scope>
    <source>
        <strain evidence="14">28A</strain>
    </source>
</reference>
<sequence>MSGNGQYVPDQAAANTRWIQPWSEASRAQRDVALRVPVNFQTAPGVQLTRACFAANQYEHNAFQKCFSNLLAVGFRRFVADVYWDPLRQEWSLCPVEMPRSDGDPSDGGEVQVSTGQTVVPSSDTSKAVIPVSTVPVPPGGKKRQETSTSDLPLAPQSSVPPTSSSSSVSSSVSASASPSPTIITFPNPNGAPMLQIGNYNCTSQTTFDLLTGILNNFLESTSTTTGASLILFSFNLHAAASLTNPNGPAPSLSPNQLPGSGQLLSDLLRGNLSDDIYRPTRLADQRADLNDSWYNVAWNSRPLQGYYVKSENAQGQLSTTSGWPTEAFMEFKELFRLIASFGSVDPQMKSYNIAGDSGYVFPPGTIAREIETSVGSDGQVTSGCLFSASEDAITSATNSSWAVSTAPPLDISAQPDLFSPIPSIGNMTACGTTPLLNQTLAGSTADKNPLPYAAYVHSTLWTFAPGEPLNATQGDKDDSINRCVVMMKSPYPSRWRVADCRDSHRVACHDPENPYKWRISDKPATYNDAESQCTAPYRFSVPHTALENSHLYAEFLASSSPSSPSSSSDSSSNNNNNNNDVLYLNLNSINTPDCWVVGRNETCPYLPTAETDRTKIVVVPTVAAVIIFLLAVMTFFLKCAANRRENKRGRKRRLVDGWEYEGVPS</sequence>
<evidence type="ECO:0000256" key="2">
    <source>
        <dbReference type="ARBA" id="ARBA00022692"/>
    </source>
</evidence>
<feature type="compositionally biased region" description="Polar residues" evidence="10">
    <location>
        <begin position="112"/>
        <end position="126"/>
    </location>
</feature>
<evidence type="ECO:0000256" key="9">
    <source>
        <dbReference type="ARBA" id="ARBA00039865"/>
    </source>
</evidence>
<evidence type="ECO:0000256" key="11">
    <source>
        <dbReference type="SAM" id="Phobius"/>
    </source>
</evidence>
<keyword evidence="4 11" id="KW-1133">Transmembrane helix</keyword>
<name>R0KID8_EXST2</name>
<evidence type="ECO:0000256" key="4">
    <source>
        <dbReference type="ARBA" id="ARBA00022989"/>
    </source>
</evidence>
<keyword evidence="14" id="KW-1185">Reference proteome</keyword>
<evidence type="ECO:0000256" key="10">
    <source>
        <dbReference type="SAM" id="MobiDB-lite"/>
    </source>
</evidence>
<dbReference type="GO" id="GO:0016020">
    <property type="term" value="C:membrane"/>
    <property type="evidence" value="ECO:0007669"/>
    <property type="project" value="UniProtKB-SubCell"/>
</dbReference>
<feature type="transmembrane region" description="Helical" evidence="11">
    <location>
        <begin position="618"/>
        <end position="642"/>
    </location>
</feature>
<evidence type="ECO:0000313" key="13">
    <source>
        <dbReference type="EMBL" id="EOA87812.1"/>
    </source>
</evidence>
<comment type="function">
    <text evidence="7">May be involved in telomere capping.</text>
</comment>
<accession>R0KID8</accession>
<evidence type="ECO:0000256" key="3">
    <source>
        <dbReference type="ARBA" id="ARBA00022729"/>
    </source>
</evidence>
<comment type="subcellular location">
    <subcellularLocation>
        <location evidence="1">Membrane</location>
        <topology evidence="1">Single-pass type I membrane protein</topology>
    </subcellularLocation>
</comment>
<feature type="region of interest" description="Disordered" evidence="10">
    <location>
        <begin position="98"/>
        <end position="180"/>
    </location>
</feature>
<dbReference type="OrthoDB" id="5573651at2759"/>
<dbReference type="PANTHER" id="PTHR35518">
    <property type="entry name" value="MAINTENANCE OF TELOMOERE CAPPING"/>
    <property type="match status" value="1"/>
</dbReference>
<proteinExistence type="inferred from homology"/>